<name>A0A6G1KC70_9PLEO</name>
<keyword evidence="1 4" id="KW-0732">Signal</keyword>
<keyword evidence="7" id="KW-1185">Reference proteome</keyword>
<dbReference type="OrthoDB" id="438440at2759"/>
<evidence type="ECO:0000313" key="6">
    <source>
        <dbReference type="EMBL" id="KAF2710414.1"/>
    </source>
</evidence>
<dbReference type="GO" id="GO:0016787">
    <property type="term" value="F:hydrolase activity"/>
    <property type="evidence" value="ECO:0007669"/>
    <property type="project" value="UniProtKB-KW"/>
</dbReference>
<reference evidence="6" key="1">
    <citation type="journal article" date="2020" name="Stud. Mycol.">
        <title>101 Dothideomycetes genomes: a test case for predicting lifestyles and emergence of pathogens.</title>
        <authorList>
            <person name="Haridas S."/>
            <person name="Albert R."/>
            <person name="Binder M."/>
            <person name="Bloem J."/>
            <person name="Labutti K."/>
            <person name="Salamov A."/>
            <person name="Andreopoulos B."/>
            <person name="Baker S."/>
            <person name="Barry K."/>
            <person name="Bills G."/>
            <person name="Bluhm B."/>
            <person name="Cannon C."/>
            <person name="Castanera R."/>
            <person name="Culley D."/>
            <person name="Daum C."/>
            <person name="Ezra D."/>
            <person name="Gonzalez J."/>
            <person name="Henrissat B."/>
            <person name="Kuo A."/>
            <person name="Liang C."/>
            <person name="Lipzen A."/>
            <person name="Lutzoni F."/>
            <person name="Magnuson J."/>
            <person name="Mondo S."/>
            <person name="Nolan M."/>
            <person name="Ohm R."/>
            <person name="Pangilinan J."/>
            <person name="Park H.-J."/>
            <person name="Ramirez L."/>
            <person name="Alfaro M."/>
            <person name="Sun H."/>
            <person name="Tritt A."/>
            <person name="Yoshinaga Y."/>
            <person name="Zwiers L.-H."/>
            <person name="Turgeon B."/>
            <person name="Goodwin S."/>
            <person name="Spatafora J."/>
            <person name="Crous P."/>
            <person name="Grigoriev I."/>
        </authorList>
    </citation>
    <scope>NUCLEOTIDE SEQUENCE</scope>
    <source>
        <strain evidence="6">CBS 279.74</strain>
    </source>
</reference>
<dbReference type="PANTHER" id="PTHR46640:SF1">
    <property type="entry name" value="FUNGAL LIPASE-LIKE DOMAIN-CONTAINING PROTEIN-RELATED"/>
    <property type="match status" value="1"/>
</dbReference>
<dbReference type="InterPro" id="IPR051299">
    <property type="entry name" value="AB_hydrolase_lip/est"/>
</dbReference>
<dbReference type="Pfam" id="PF01764">
    <property type="entry name" value="Lipase_3"/>
    <property type="match status" value="1"/>
</dbReference>
<proteinExistence type="predicted"/>
<keyword evidence="2" id="KW-0378">Hydrolase</keyword>
<dbReference type="EMBL" id="MU005769">
    <property type="protein sequence ID" value="KAF2710414.1"/>
    <property type="molecule type" value="Genomic_DNA"/>
</dbReference>
<feature type="compositionally biased region" description="Acidic residues" evidence="3">
    <location>
        <begin position="140"/>
        <end position="152"/>
    </location>
</feature>
<dbReference type="InterPro" id="IPR002921">
    <property type="entry name" value="Fungal_lipase-type"/>
</dbReference>
<feature type="non-terminal residue" evidence="6">
    <location>
        <position position="1"/>
    </location>
</feature>
<evidence type="ECO:0000259" key="5">
    <source>
        <dbReference type="Pfam" id="PF01764"/>
    </source>
</evidence>
<evidence type="ECO:0000256" key="2">
    <source>
        <dbReference type="ARBA" id="ARBA00022801"/>
    </source>
</evidence>
<gene>
    <name evidence="6" type="ORF">K504DRAFT_345602</name>
</gene>
<sequence length="397" mass="44023">FLVLVLVASVATRSHGAQQEPLVLAHASNDSSISVELFTELEELARIVDISYCVGSTGLGVQKPFQCLSRCSEFENFELLMLRTQTWNTGPLLADSCGYIALSHPPSIPRIILAFRGTYSLTNTIVDLSTVPQEYVPYPGDDDDGDENEDSSDFLTPLWPWRSSTTTNIDDDDNDDPPPADPPKCENCTVHMGFYSSWLNTRKVILPELTQAMDDYPDYKLTLVGHSLGGAVAALAGLDFLARGWEPRVTTFGEPRIGNKELMAYANSRFNITSPTNANANDYHRVTHTNDPVPLLPLAEWGYSMHSEEIFISAPALPPSVADLHHCVGDEDPSCIAGTDGEDPSWGIPARFKFWELFFAHRDYFWRLGLCVPGGDPRDWYRGKYPKPGGDEDDVED</sequence>
<evidence type="ECO:0000256" key="4">
    <source>
        <dbReference type="SAM" id="SignalP"/>
    </source>
</evidence>
<evidence type="ECO:0000313" key="7">
    <source>
        <dbReference type="Proteomes" id="UP000799428"/>
    </source>
</evidence>
<dbReference type="GO" id="GO:0006629">
    <property type="term" value="P:lipid metabolic process"/>
    <property type="evidence" value="ECO:0007669"/>
    <property type="project" value="InterPro"/>
</dbReference>
<dbReference type="SUPFAM" id="SSF53474">
    <property type="entry name" value="alpha/beta-Hydrolases"/>
    <property type="match status" value="1"/>
</dbReference>
<evidence type="ECO:0000256" key="3">
    <source>
        <dbReference type="SAM" id="MobiDB-lite"/>
    </source>
</evidence>
<dbReference type="PANTHER" id="PTHR46640">
    <property type="entry name" value="TRIACYLGLYCEROL LIPASE, PUTATIVE (AFU_ORTHOLOGUE AFUA_6G06510)-RELATED"/>
    <property type="match status" value="1"/>
</dbReference>
<organism evidence="6 7">
    <name type="scientific">Pleomassaria siparia CBS 279.74</name>
    <dbReference type="NCBI Taxonomy" id="1314801"/>
    <lineage>
        <taxon>Eukaryota</taxon>
        <taxon>Fungi</taxon>
        <taxon>Dikarya</taxon>
        <taxon>Ascomycota</taxon>
        <taxon>Pezizomycotina</taxon>
        <taxon>Dothideomycetes</taxon>
        <taxon>Pleosporomycetidae</taxon>
        <taxon>Pleosporales</taxon>
        <taxon>Pleomassariaceae</taxon>
        <taxon>Pleomassaria</taxon>
    </lineage>
</organism>
<dbReference type="Gene3D" id="3.40.50.1820">
    <property type="entry name" value="alpha/beta hydrolase"/>
    <property type="match status" value="1"/>
</dbReference>
<dbReference type="Proteomes" id="UP000799428">
    <property type="component" value="Unassembled WGS sequence"/>
</dbReference>
<dbReference type="InterPro" id="IPR029058">
    <property type="entry name" value="AB_hydrolase_fold"/>
</dbReference>
<feature type="signal peptide" evidence="4">
    <location>
        <begin position="1"/>
        <end position="16"/>
    </location>
</feature>
<accession>A0A6G1KC70</accession>
<dbReference type="AlphaFoldDB" id="A0A6G1KC70"/>
<protein>
    <submittedName>
        <fullName evidence="6">Triacylglycerol lipase</fullName>
    </submittedName>
</protein>
<evidence type="ECO:0000256" key="1">
    <source>
        <dbReference type="ARBA" id="ARBA00022729"/>
    </source>
</evidence>
<dbReference type="CDD" id="cd00519">
    <property type="entry name" value="Lipase_3"/>
    <property type="match status" value="1"/>
</dbReference>
<feature type="non-terminal residue" evidence="6">
    <location>
        <position position="397"/>
    </location>
</feature>
<feature type="domain" description="Fungal lipase-type" evidence="5">
    <location>
        <begin position="113"/>
        <end position="299"/>
    </location>
</feature>
<feature type="compositionally biased region" description="Acidic residues" evidence="3">
    <location>
        <begin position="169"/>
        <end position="178"/>
    </location>
</feature>
<feature type="region of interest" description="Disordered" evidence="3">
    <location>
        <begin position="135"/>
        <end position="184"/>
    </location>
</feature>
<feature type="chain" id="PRO_5026195332" evidence="4">
    <location>
        <begin position="17"/>
        <end position="397"/>
    </location>
</feature>